<reference evidence="1" key="1">
    <citation type="submission" date="2018-01" db="EMBL/GenBank/DDBJ databases">
        <title>An insight into the sialome of Amazonian anophelines.</title>
        <authorList>
            <person name="Ribeiro J.M."/>
            <person name="Scarpassa V."/>
            <person name="Calvo E."/>
        </authorList>
    </citation>
    <scope>NUCLEOTIDE SEQUENCE</scope>
    <source>
        <tissue evidence="1">Salivary glands</tissue>
    </source>
</reference>
<organism evidence="1">
    <name type="scientific">Anopheles braziliensis</name>
    <dbReference type="NCBI Taxonomy" id="58242"/>
    <lineage>
        <taxon>Eukaryota</taxon>
        <taxon>Metazoa</taxon>
        <taxon>Ecdysozoa</taxon>
        <taxon>Arthropoda</taxon>
        <taxon>Hexapoda</taxon>
        <taxon>Insecta</taxon>
        <taxon>Pterygota</taxon>
        <taxon>Neoptera</taxon>
        <taxon>Endopterygota</taxon>
        <taxon>Diptera</taxon>
        <taxon>Nematocera</taxon>
        <taxon>Culicoidea</taxon>
        <taxon>Culicidae</taxon>
        <taxon>Anophelinae</taxon>
        <taxon>Anopheles</taxon>
    </lineage>
</organism>
<evidence type="ECO:0000313" key="1">
    <source>
        <dbReference type="EMBL" id="MBW30118.1"/>
    </source>
</evidence>
<dbReference type="EMBL" id="GGFM01009367">
    <property type="protein sequence ID" value="MBW30118.1"/>
    <property type="molecule type" value="Transcribed_RNA"/>
</dbReference>
<protein>
    <submittedName>
        <fullName evidence="1">Putative secreted peptide</fullName>
    </submittedName>
</protein>
<proteinExistence type="predicted"/>
<sequence length="71" mass="7908">MCVSVHYPVYVSVAQLLLCHVCVTVKEREKEREVVWSRHLAHAATDGEYIATSLVRLGSRGSFNTVTCVCV</sequence>
<name>A0A2M3ZNY2_9DIPT</name>
<dbReference type="AlphaFoldDB" id="A0A2M3ZNY2"/>
<accession>A0A2M3ZNY2</accession>